<dbReference type="STRING" id="1121439.dsat_2746"/>
<evidence type="ECO:0000256" key="10">
    <source>
        <dbReference type="ARBA" id="ARBA00068150"/>
    </source>
</evidence>
<accession>S7UL13</accession>
<dbReference type="InterPro" id="IPR003661">
    <property type="entry name" value="HisK_dim/P_dom"/>
</dbReference>
<dbReference type="Gene3D" id="3.30.450.20">
    <property type="entry name" value="PAS domain"/>
    <property type="match status" value="4"/>
</dbReference>
<dbReference type="InterPro" id="IPR001789">
    <property type="entry name" value="Sig_transdc_resp-reg_receiver"/>
</dbReference>
<dbReference type="SMART" id="SM00387">
    <property type="entry name" value="HATPase_c"/>
    <property type="match status" value="1"/>
</dbReference>
<dbReference type="Pfam" id="PF08447">
    <property type="entry name" value="PAS_3"/>
    <property type="match status" value="1"/>
</dbReference>
<dbReference type="InterPro" id="IPR005467">
    <property type="entry name" value="His_kinase_dom"/>
</dbReference>
<dbReference type="PROSITE" id="PS50110">
    <property type="entry name" value="RESPONSE_REGULATORY"/>
    <property type="match status" value="1"/>
</dbReference>
<protein>
    <recommendedName>
        <fullName evidence="10">Sensory/regulatory protein RpfC</fullName>
        <ecNumber evidence="2">2.7.13.3</ecNumber>
    </recommendedName>
</protein>
<feature type="domain" description="PAS" evidence="16">
    <location>
        <begin position="211"/>
        <end position="281"/>
    </location>
</feature>
<keyword evidence="12" id="KW-0175">Coiled coil</keyword>
<proteinExistence type="predicted"/>
<evidence type="ECO:0000256" key="3">
    <source>
        <dbReference type="ARBA" id="ARBA00022553"/>
    </source>
</evidence>
<dbReference type="GO" id="GO:0000155">
    <property type="term" value="F:phosphorelay sensor kinase activity"/>
    <property type="evidence" value="ECO:0007669"/>
    <property type="project" value="InterPro"/>
</dbReference>
<evidence type="ECO:0000256" key="7">
    <source>
        <dbReference type="ARBA" id="ARBA00022840"/>
    </source>
</evidence>
<keyword evidence="19" id="KW-1185">Reference proteome</keyword>
<feature type="domain" description="Response regulatory" evidence="15">
    <location>
        <begin position="852"/>
        <end position="971"/>
    </location>
</feature>
<evidence type="ECO:0000256" key="4">
    <source>
        <dbReference type="ARBA" id="ARBA00022679"/>
    </source>
</evidence>
<feature type="domain" description="Histidine kinase" evidence="14">
    <location>
        <begin position="607"/>
        <end position="829"/>
    </location>
</feature>
<comment type="catalytic activity">
    <reaction evidence="1">
        <text>ATP + protein L-histidine = ADP + protein N-phospho-L-histidine.</text>
        <dbReference type="EC" id="2.7.13.3"/>
    </reaction>
</comment>
<dbReference type="PROSITE" id="PS50112">
    <property type="entry name" value="PAS"/>
    <property type="match status" value="1"/>
</dbReference>
<dbReference type="SMART" id="SM00086">
    <property type="entry name" value="PAC"/>
    <property type="match status" value="3"/>
</dbReference>
<dbReference type="NCBIfam" id="TIGR00229">
    <property type="entry name" value="sensory_box"/>
    <property type="match status" value="3"/>
</dbReference>
<sequence length="977" mass="109570">MKRLLLLALLLILLCAATASGHFADDRLPPELAGHTSVIMLIDPGSGRILDANRAAADFYGYDRDALRRMTIQEINVLDPVEVAEERRRAAAEKRNHFIFPHRLADGRVRTVEVYSSPFVDAGGKQLLLSIIHDAEGKSLLEAELKEYHGRLENLVAKRTQEALSAHERLKWLTILGVVVVFGLVFVLYRKNRQAAIYRLESDMEHERRSMLERFEYLTKYANDIILLLDEQGRIVEANERAVKAYGYSREELLQSTLHDLLVPEERPEGASFMEAVRAHNGHVYETRHLRRDATSFPVESSVRQVNIKGRAYFQHIIRDITERVKAEDERRQREAFIEAIIDNLPVGIAVNSVDPAVEFSYMNDNFPRFYRTTREALQEPDAFWTAVYEDPTFREEIRKRVLEDCASGDPKRMQWVDVPITRKGEGTTYVTAKNIPIPERNLMASVVWDVTDRKRTEEALRESERLLAETGEIARVGGWELDLERRVVRWTSAVRLIHEMPEGFEPTLKQAVDFYAPESRPIIAEAVQRAVEHGEPWDLELQVVTATGRVVDVRAVGRPVFENGRCVKLSGIFQDISERKRAEAVLVKAKEQAEAANQAKSEFLANMSHEIRTPLNGVLGMLQLLETTPLDDEQIEYVSNAFISGNRLTTLLSDILDLARVEAGKLAIQEESFDLAECLRSIEQLFHSSVRQGGVGFGFDIDPALPRLVVGDPARLQQILTNLVGNAVKFTEVGQVRVGVSLLSTSTPELARVLFTIEDTGPGIPPENLDSLFDPFTQGDKGFTRKHQGAGLGLSICKRLVRLLDGSLVIESEIGSGTTVYVSFSFAVPETVARNSSADTKAVAQAHQGLRILLAEDERINRVSAARLLEKLGHEVTAVENGEQAVAAVRAKDFDVVLMDVQMPVMDGIEAIRTIRADEKARARKGVPVIAMTAYAMAGDRERFLAEGMDDYVAKPVEVHELVQAIERVLAQREKD</sequence>
<dbReference type="PANTHER" id="PTHR45339">
    <property type="entry name" value="HYBRID SIGNAL TRANSDUCTION HISTIDINE KINASE J"/>
    <property type="match status" value="1"/>
</dbReference>
<dbReference type="RefSeq" id="WP_020886631.1">
    <property type="nucleotide sequence ID" value="NZ_ATHI01000009.1"/>
</dbReference>
<dbReference type="InterPro" id="IPR004358">
    <property type="entry name" value="Sig_transdc_His_kin-like_C"/>
</dbReference>
<dbReference type="InterPro" id="IPR001610">
    <property type="entry name" value="PAC"/>
</dbReference>
<evidence type="ECO:0000256" key="6">
    <source>
        <dbReference type="ARBA" id="ARBA00022777"/>
    </source>
</evidence>
<evidence type="ECO:0000256" key="2">
    <source>
        <dbReference type="ARBA" id="ARBA00012438"/>
    </source>
</evidence>
<dbReference type="SUPFAM" id="SSF55785">
    <property type="entry name" value="PYP-like sensor domain (PAS domain)"/>
    <property type="match status" value="4"/>
</dbReference>
<dbReference type="SMART" id="SM00448">
    <property type="entry name" value="REC"/>
    <property type="match status" value="1"/>
</dbReference>
<dbReference type="PROSITE" id="PS50109">
    <property type="entry name" value="HIS_KIN"/>
    <property type="match status" value="1"/>
</dbReference>
<dbReference type="InterPro" id="IPR036097">
    <property type="entry name" value="HisK_dim/P_sf"/>
</dbReference>
<reference evidence="18 19" key="1">
    <citation type="journal article" date="2013" name="Genome Announc.">
        <title>Draft genome sequences for three mercury-methylating, sulfate-reducing bacteria.</title>
        <authorList>
            <person name="Brown S.D."/>
            <person name="Hurt R.A.Jr."/>
            <person name="Gilmour C.C."/>
            <person name="Elias D.A."/>
        </authorList>
    </citation>
    <scope>NUCLEOTIDE SEQUENCE [LARGE SCALE GENOMIC DNA]</scope>
    <source>
        <strain evidence="18 19">DSM 16529</strain>
    </source>
</reference>
<dbReference type="InterPro" id="IPR000700">
    <property type="entry name" value="PAS-assoc_C"/>
</dbReference>
<dbReference type="InterPro" id="IPR036890">
    <property type="entry name" value="HATPase_C_sf"/>
</dbReference>
<dbReference type="Pfam" id="PF13426">
    <property type="entry name" value="PAS_9"/>
    <property type="match status" value="1"/>
</dbReference>
<evidence type="ECO:0000256" key="13">
    <source>
        <dbReference type="SAM" id="SignalP"/>
    </source>
</evidence>
<dbReference type="OrthoDB" id="9796457at2"/>
<dbReference type="PANTHER" id="PTHR45339:SF1">
    <property type="entry name" value="HYBRID SIGNAL TRANSDUCTION HISTIDINE KINASE J"/>
    <property type="match status" value="1"/>
</dbReference>
<dbReference type="CDD" id="cd00130">
    <property type="entry name" value="PAS"/>
    <property type="match status" value="2"/>
</dbReference>
<dbReference type="EC" id="2.7.13.3" evidence="2"/>
<dbReference type="SUPFAM" id="SSF55874">
    <property type="entry name" value="ATPase domain of HSP90 chaperone/DNA topoisomerase II/histidine kinase"/>
    <property type="match status" value="1"/>
</dbReference>
<dbReference type="PRINTS" id="PR00344">
    <property type="entry name" value="BCTRLSENSOR"/>
</dbReference>
<keyword evidence="6 18" id="KW-0418">Kinase</keyword>
<dbReference type="eggNOG" id="COG2205">
    <property type="taxonomic scope" value="Bacteria"/>
</dbReference>
<evidence type="ECO:0000256" key="1">
    <source>
        <dbReference type="ARBA" id="ARBA00000085"/>
    </source>
</evidence>
<keyword evidence="3 11" id="KW-0597">Phosphoprotein</keyword>
<keyword evidence="7" id="KW-0067">ATP-binding</keyword>
<dbReference type="PROSITE" id="PS50113">
    <property type="entry name" value="PAC"/>
    <property type="match status" value="1"/>
</dbReference>
<dbReference type="AlphaFoldDB" id="S7UL13"/>
<feature type="chain" id="PRO_5004557647" description="Sensory/regulatory protein RpfC" evidence="13">
    <location>
        <begin position="25"/>
        <end position="977"/>
    </location>
</feature>
<dbReference type="Proteomes" id="UP000014975">
    <property type="component" value="Unassembled WGS sequence"/>
</dbReference>
<dbReference type="Pfam" id="PF00072">
    <property type="entry name" value="Response_reg"/>
    <property type="match status" value="1"/>
</dbReference>
<evidence type="ECO:0000259" key="17">
    <source>
        <dbReference type="PROSITE" id="PS50113"/>
    </source>
</evidence>
<dbReference type="InterPro" id="IPR003594">
    <property type="entry name" value="HATPase_dom"/>
</dbReference>
<evidence type="ECO:0000313" key="18">
    <source>
        <dbReference type="EMBL" id="EPR34554.1"/>
    </source>
</evidence>
<evidence type="ECO:0000256" key="5">
    <source>
        <dbReference type="ARBA" id="ARBA00022741"/>
    </source>
</evidence>
<organism evidence="18 19">
    <name type="scientific">Alkalidesulfovibrio alkalitolerans DSM 16529</name>
    <dbReference type="NCBI Taxonomy" id="1121439"/>
    <lineage>
        <taxon>Bacteria</taxon>
        <taxon>Pseudomonadati</taxon>
        <taxon>Thermodesulfobacteriota</taxon>
        <taxon>Desulfovibrionia</taxon>
        <taxon>Desulfovibrionales</taxon>
        <taxon>Desulfovibrionaceae</taxon>
        <taxon>Alkalidesulfovibrio</taxon>
    </lineage>
</organism>
<evidence type="ECO:0000256" key="11">
    <source>
        <dbReference type="PROSITE-ProRule" id="PRU00169"/>
    </source>
</evidence>
<keyword evidence="4" id="KW-0808">Transferase</keyword>
<dbReference type="CDD" id="cd17546">
    <property type="entry name" value="REC_hyHK_CKI1_RcsC-like"/>
    <property type="match status" value="1"/>
</dbReference>
<dbReference type="FunFam" id="3.30.565.10:FF:000010">
    <property type="entry name" value="Sensor histidine kinase RcsC"/>
    <property type="match status" value="1"/>
</dbReference>
<feature type="domain" description="PAC" evidence="17">
    <location>
        <begin position="538"/>
        <end position="589"/>
    </location>
</feature>
<dbReference type="InterPro" id="IPR000014">
    <property type="entry name" value="PAS"/>
</dbReference>
<dbReference type="SUPFAM" id="SSF52172">
    <property type="entry name" value="CheY-like"/>
    <property type="match status" value="1"/>
</dbReference>
<feature type="modified residue" description="4-aspartylphosphate" evidence="11">
    <location>
        <position position="901"/>
    </location>
</feature>
<feature type="coiled-coil region" evidence="12">
    <location>
        <begin position="580"/>
        <end position="607"/>
    </location>
</feature>
<dbReference type="SMART" id="SM00388">
    <property type="entry name" value="HisKA"/>
    <property type="match status" value="1"/>
</dbReference>
<evidence type="ECO:0000256" key="8">
    <source>
        <dbReference type="ARBA" id="ARBA00023012"/>
    </source>
</evidence>
<evidence type="ECO:0000259" key="15">
    <source>
        <dbReference type="PROSITE" id="PS50110"/>
    </source>
</evidence>
<dbReference type="InterPro" id="IPR013656">
    <property type="entry name" value="PAS_4"/>
</dbReference>
<dbReference type="Gene3D" id="3.40.50.2300">
    <property type="match status" value="1"/>
</dbReference>
<dbReference type="InterPro" id="IPR035965">
    <property type="entry name" value="PAS-like_dom_sf"/>
</dbReference>
<dbReference type="CDD" id="cd16922">
    <property type="entry name" value="HATPase_EvgS-ArcB-TorS-like"/>
    <property type="match status" value="1"/>
</dbReference>
<dbReference type="PATRIC" id="fig|1121439.3.peg.1150"/>
<dbReference type="InterPro" id="IPR013655">
    <property type="entry name" value="PAS_fold_3"/>
</dbReference>
<dbReference type="Pfam" id="PF02518">
    <property type="entry name" value="HATPase_c"/>
    <property type="match status" value="1"/>
</dbReference>
<dbReference type="GO" id="GO:0005524">
    <property type="term" value="F:ATP binding"/>
    <property type="evidence" value="ECO:0007669"/>
    <property type="project" value="UniProtKB-KW"/>
</dbReference>
<keyword evidence="13" id="KW-0732">Signal</keyword>
<dbReference type="CDD" id="cd00082">
    <property type="entry name" value="HisKA"/>
    <property type="match status" value="1"/>
</dbReference>
<keyword evidence="8" id="KW-0902">Two-component regulatory system</keyword>
<feature type="signal peptide" evidence="13">
    <location>
        <begin position="1"/>
        <end position="24"/>
    </location>
</feature>
<evidence type="ECO:0000256" key="12">
    <source>
        <dbReference type="SAM" id="Coils"/>
    </source>
</evidence>
<dbReference type="SUPFAM" id="SSF47384">
    <property type="entry name" value="Homodimeric domain of signal transducing histidine kinase"/>
    <property type="match status" value="1"/>
</dbReference>
<dbReference type="FunFam" id="1.10.287.130:FF:000002">
    <property type="entry name" value="Two-component osmosensing histidine kinase"/>
    <property type="match status" value="1"/>
</dbReference>
<evidence type="ECO:0000259" key="14">
    <source>
        <dbReference type="PROSITE" id="PS50109"/>
    </source>
</evidence>
<dbReference type="SMART" id="SM00091">
    <property type="entry name" value="PAS"/>
    <property type="match status" value="3"/>
</dbReference>
<dbReference type="eggNOG" id="COG5002">
    <property type="taxonomic scope" value="Bacteria"/>
</dbReference>
<evidence type="ECO:0000313" key="19">
    <source>
        <dbReference type="Proteomes" id="UP000014975"/>
    </source>
</evidence>
<dbReference type="Pfam" id="PF08448">
    <property type="entry name" value="PAS_4"/>
    <property type="match status" value="1"/>
</dbReference>
<dbReference type="Pfam" id="PF00512">
    <property type="entry name" value="HisKA"/>
    <property type="match status" value="1"/>
</dbReference>
<evidence type="ECO:0000259" key="16">
    <source>
        <dbReference type="PROSITE" id="PS50112"/>
    </source>
</evidence>
<gene>
    <name evidence="18" type="ORF">dsat_2746</name>
</gene>
<dbReference type="EMBL" id="ATHI01000009">
    <property type="protein sequence ID" value="EPR34554.1"/>
    <property type="molecule type" value="Genomic_DNA"/>
</dbReference>
<dbReference type="InterPro" id="IPR011006">
    <property type="entry name" value="CheY-like_superfamily"/>
</dbReference>
<dbReference type="Gene3D" id="3.30.565.10">
    <property type="entry name" value="Histidine kinase-like ATPase, C-terminal domain"/>
    <property type="match status" value="1"/>
</dbReference>
<comment type="subunit">
    <text evidence="9">At low DSF concentrations, interacts with RpfF.</text>
</comment>
<comment type="caution">
    <text evidence="18">The sequence shown here is derived from an EMBL/GenBank/DDBJ whole genome shotgun (WGS) entry which is preliminary data.</text>
</comment>
<dbReference type="Gene3D" id="1.10.287.130">
    <property type="match status" value="1"/>
</dbReference>
<evidence type="ECO:0000256" key="9">
    <source>
        <dbReference type="ARBA" id="ARBA00064003"/>
    </source>
</evidence>
<name>S7UL13_9BACT</name>
<keyword evidence="5" id="KW-0547">Nucleotide-binding</keyword>